<dbReference type="InterPro" id="IPR011992">
    <property type="entry name" value="EF-hand-dom_pair"/>
</dbReference>
<dbReference type="InterPro" id="IPR000157">
    <property type="entry name" value="TIR_dom"/>
</dbReference>
<dbReference type="FunFam" id="1.10.238.10:FF:000003">
    <property type="entry name" value="Calmodulin A"/>
    <property type="match status" value="2"/>
</dbReference>
<evidence type="ECO:0000256" key="1">
    <source>
        <dbReference type="ARBA" id="ARBA00009763"/>
    </source>
</evidence>
<comment type="similarity">
    <text evidence="1">Belongs to the calmodulin family.</text>
</comment>
<dbReference type="InterPro" id="IPR002048">
    <property type="entry name" value="EF_hand_dom"/>
</dbReference>
<feature type="domain" description="EF-hand" evidence="6">
    <location>
        <begin position="238"/>
        <end position="273"/>
    </location>
</feature>
<feature type="domain" description="EF-hand" evidence="6">
    <location>
        <begin position="202"/>
        <end position="237"/>
    </location>
</feature>
<proteinExistence type="inferred from homology"/>
<evidence type="ECO:0000313" key="7">
    <source>
        <dbReference type="EMBL" id="VVA93235.1"/>
    </source>
</evidence>
<dbReference type="SMART" id="SM00054">
    <property type="entry name" value="EFh"/>
    <property type="match status" value="8"/>
</dbReference>
<evidence type="ECO:0000259" key="6">
    <source>
        <dbReference type="PROSITE" id="PS50222"/>
    </source>
</evidence>
<dbReference type="Gene3D" id="3.40.50.10140">
    <property type="entry name" value="Toll/interleukin-1 receptor homology (TIR) domain"/>
    <property type="match status" value="1"/>
</dbReference>
<sequence length="477" mass="54050">MERGNTIGPMLVKAIREATVSIVLMSKNYASSSWCLDELVEILNCKDASGQIVMPVFYEVDPSDVRKQKGDFGIAFQRSCQGRTEEDKQRWSKALTDEAAMLEKLSTDVSNKLKVELIKEQFRSLDVDHSGFISVPDLRYAMESIGEKITDDQVKEMIREVDLDGDGRLNYDEFTKVMMAKMSDEERARAKKFATDVTLSKEAEEEMRALFMFGDIDKNGFITEAEFRYVMTRDGSKITDDEVKNAIQGADVDGDGRLSYDEFVKVMIKMAAMVKNFSTDVPLSKEEEEEMRGRFMSGDVNNDGFITAEELLYAVTRDGSKITDDDAKNAIQAADADGDGRLSYDEFVKYMMAMKMIEEAAMGKNLVTNVKLSSEDEKSLREFFMGFDVDNDGFITAAEFQHVWKNDGKKKTDEDAYKDACRLIKKYDVDGDGRLNFDEFVKVMIAMRAKAARVEKVTAYVSQKVNRFVKFVVKTLV</sequence>
<feature type="domain" description="EF-hand" evidence="6">
    <location>
        <begin position="375"/>
        <end position="410"/>
    </location>
</feature>
<dbReference type="OrthoDB" id="1041959at2759"/>
<dbReference type="AlphaFoldDB" id="A0A565AXI9"/>
<dbReference type="GO" id="GO:0007165">
    <property type="term" value="P:signal transduction"/>
    <property type="evidence" value="ECO:0007669"/>
    <property type="project" value="InterPro"/>
</dbReference>
<dbReference type="SUPFAM" id="SSF47473">
    <property type="entry name" value="EF-hand"/>
    <property type="match status" value="2"/>
</dbReference>
<dbReference type="SMART" id="SM00255">
    <property type="entry name" value="TIR"/>
    <property type="match status" value="1"/>
</dbReference>
<evidence type="ECO:0000256" key="2">
    <source>
        <dbReference type="ARBA" id="ARBA00022723"/>
    </source>
</evidence>
<dbReference type="SUPFAM" id="SSF52200">
    <property type="entry name" value="Toll/Interleukin receptor TIR domain"/>
    <property type="match status" value="1"/>
</dbReference>
<feature type="domain" description="EF-hand" evidence="6">
    <location>
        <begin position="149"/>
        <end position="184"/>
    </location>
</feature>
<evidence type="ECO:0000259" key="5">
    <source>
        <dbReference type="PROSITE" id="PS50104"/>
    </source>
</evidence>
<dbReference type="PROSITE" id="PS50104">
    <property type="entry name" value="TIR"/>
    <property type="match status" value="1"/>
</dbReference>
<accession>A0A565AXI9</accession>
<feature type="domain" description="TIR" evidence="5">
    <location>
        <begin position="1"/>
        <end position="113"/>
    </location>
</feature>
<dbReference type="GO" id="GO:0005509">
    <property type="term" value="F:calcium ion binding"/>
    <property type="evidence" value="ECO:0007669"/>
    <property type="project" value="InterPro"/>
</dbReference>
<dbReference type="Pfam" id="PF13499">
    <property type="entry name" value="EF-hand_7"/>
    <property type="match status" value="4"/>
</dbReference>
<reference evidence="7" key="1">
    <citation type="submission" date="2019-07" db="EMBL/GenBank/DDBJ databases">
        <authorList>
            <person name="Dittberner H."/>
        </authorList>
    </citation>
    <scope>NUCLEOTIDE SEQUENCE [LARGE SCALE GENOMIC DNA]</scope>
</reference>
<dbReference type="PROSITE" id="PS00018">
    <property type="entry name" value="EF_HAND_1"/>
    <property type="match status" value="8"/>
</dbReference>
<keyword evidence="3" id="KW-0677">Repeat</keyword>
<keyword evidence="4" id="KW-0106">Calcium</keyword>
<dbReference type="Gene3D" id="1.10.238.10">
    <property type="entry name" value="EF-hand"/>
    <property type="match status" value="4"/>
</dbReference>
<organism evidence="7 8">
    <name type="scientific">Arabis nemorensis</name>
    <dbReference type="NCBI Taxonomy" id="586526"/>
    <lineage>
        <taxon>Eukaryota</taxon>
        <taxon>Viridiplantae</taxon>
        <taxon>Streptophyta</taxon>
        <taxon>Embryophyta</taxon>
        <taxon>Tracheophyta</taxon>
        <taxon>Spermatophyta</taxon>
        <taxon>Magnoliopsida</taxon>
        <taxon>eudicotyledons</taxon>
        <taxon>Gunneridae</taxon>
        <taxon>Pentapetalae</taxon>
        <taxon>rosids</taxon>
        <taxon>malvids</taxon>
        <taxon>Brassicales</taxon>
        <taxon>Brassicaceae</taxon>
        <taxon>Arabideae</taxon>
        <taxon>Arabis</taxon>
    </lineage>
</organism>
<dbReference type="InterPro" id="IPR018247">
    <property type="entry name" value="EF_Hand_1_Ca_BS"/>
</dbReference>
<evidence type="ECO:0000256" key="3">
    <source>
        <dbReference type="ARBA" id="ARBA00022737"/>
    </source>
</evidence>
<keyword evidence="2" id="KW-0479">Metal-binding</keyword>
<dbReference type="Pfam" id="PF01582">
    <property type="entry name" value="TIR"/>
    <property type="match status" value="1"/>
</dbReference>
<dbReference type="Proteomes" id="UP000489600">
    <property type="component" value="Unassembled WGS sequence"/>
</dbReference>
<evidence type="ECO:0000313" key="8">
    <source>
        <dbReference type="Proteomes" id="UP000489600"/>
    </source>
</evidence>
<dbReference type="FunFam" id="1.10.238.10:FF:000034">
    <property type="entry name" value="Calmodulin"/>
    <property type="match status" value="2"/>
</dbReference>
<dbReference type="InterPro" id="IPR035897">
    <property type="entry name" value="Toll_tir_struct_dom_sf"/>
</dbReference>
<feature type="domain" description="EF-hand" evidence="6">
    <location>
        <begin position="286"/>
        <end position="321"/>
    </location>
</feature>
<dbReference type="PROSITE" id="PS50222">
    <property type="entry name" value="EF_HAND_2"/>
    <property type="match status" value="8"/>
</dbReference>
<feature type="domain" description="EF-hand" evidence="6">
    <location>
        <begin position="415"/>
        <end position="450"/>
    </location>
</feature>
<dbReference type="PANTHER" id="PTHR23050">
    <property type="entry name" value="CALCIUM BINDING PROTEIN"/>
    <property type="match status" value="1"/>
</dbReference>
<comment type="caution">
    <text evidence="7">The sequence shown here is derived from an EMBL/GenBank/DDBJ whole genome shotgun (WGS) entry which is preliminary data.</text>
</comment>
<name>A0A565AXI9_9BRAS</name>
<feature type="domain" description="EF-hand" evidence="6">
    <location>
        <begin position="322"/>
        <end position="357"/>
    </location>
</feature>
<protein>
    <submittedName>
        <fullName evidence="7">Uncharacterized protein</fullName>
    </submittedName>
</protein>
<dbReference type="CDD" id="cd00051">
    <property type="entry name" value="EFh"/>
    <property type="match status" value="1"/>
</dbReference>
<dbReference type="EMBL" id="CABITT030000001">
    <property type="protein sequence ID" value="VVA93235.1"/>
    <property type="molecule type" value="Genomic_DNA"/>
</dbReference>
<keyword evidence="8" id="KW-1185">Reference proteome</keyword>
<dbReference type="InterPro" id="IPR050145">
    <property type="entry name" value="Centrin_CML-like"/>
</dbReference>
<feature type="domain" description="EF-hand" evidence="6">
    <location>
        <begin position="113"/>
        <end position="148"/>
    </location>
</feature>
<evidence type="ECO:0000256" key="4">
    <source>
        <dbReference type="ARBA" id="ARBA00022837"/>
    </source>
</evidence>
<gene>
    <name evidence="7" type="ORF">ANE_LOCUS3680</name>
</gene>